<keyword evidence="4" id="KW-0472">Membrane</keyword>
<accession>A0A1W0A4R7</accession>
<keyword evidence="2" id="KW-0812">Transmembrane</keyword>
<dbReference type="Proteomes" id="UP000243217">
    <property type="component" value="Unassembled WGS sequence"/>
</dbReference>
<proteinExistence type="predicted"/>
<comment type="caution">
    <text evidence="7">The sequence shown here is derived from an EMBL/GenBank/DDBJ whole genome shotgun (WGS) entry which is preliminary data.</text>
</comment>
<dbReference type="PROSITE" id="PS50076">
    <property type="entry name" value="DNAJ_2"/>
    <property type="match status" value="1"/>
</dbReference>
<evidence type="ECO:0000256" key="5">
    <source>
        <dbReference type="SAM" id="MobiDB-lite"/>
    </source>
</evidence>
<evidence type="ECO:0000313" key="7">
    <source>
        <dbReference type="EMBL" id="OQS05283.1"/>
    </source>
</evidence>
<evidence type="ECO:0000259" key="6">
    <source>
        <dbReference type="PROSITE" id="PS50076"/>
    </source>
</evidence>
<feature type="region of interest" description="Disordered" evidence="5">
    <location>
        <begin position="25"/>
        <end position="62"/>
    </location>
</feature>
<dbReference type="CDD" id="cd06257">
    <property type="entry name" value="DnaJ"/>
    <property type="match status" value="1"/>
</dbReference>
<evidence type="ECO:0000256" key="3">
    <source>
        <dbReference type="ARBA" id="ARBA00022989"/>
    </source>
</evidence>
<dbReference type="EMBL" id="JNBS01000476">
    <property type="protein sequence ID" value="OQS05283.1"/>
    <property type="molecule type" value="Genomic_DNA"/>
</dbReference>
<dbReference type="Pfam" id="PF09320">
    <property type="entry name" value="DUF1977"/>
    <property type="match status" value="1"/>
</dbReference>
<dbReference type="PANTHER" id="PTHR43908">
    <property type="entry name" value="AT29763P-RELATED"/>
    <property type="match status" value="1"/>
</dbReference>
<feature type="compositionally biased region" description="Low complexity" evidence="5">
    <location>
        <begin position="33"/>
        <end position="56"/>
    </location>
</feature>
<name>A0A1W0A4R7_9STRA</name>
<protein>
    <submittedName>
        <fullName evidence="7">DnaJ subfamily B protein</fullName>
    </submittedName>
</protein>
<evidence type="ECO:0000256" key="4">
    <source>
        <dbReference type="ARBA" id="ARBA00023136"/>
    </source>
</evidence>
<dbReference type="InterPro" id="IPR015399">
    <property type="entry name" value="DUF1977_DnaJ-like"/>
</dbReference>
<dbReference type="AlphaFoldDB" id="A0A1W0A4R7"/>
<gene>
    <name evidence="7" type="ORF">THRCLA_02563</name>
</gene>
<dbReference type="Pfam" id="PF00226">
    <property type="entry name" value="DnaJ"/>
    <property type="match status" value="1"/>
</dbReference>
<dbReference type="STRING" id="74557.A0A1W0A4R7"/>
<dbReference type="PANTHER" id="PTHR43908:SF3">
    <property type="entry name" value="AT29763P-RELATED"/>
    <property type="match status" value="1"/>
</dbReference>
<dbReference type="InterPro" id="IPR036869">
    <property type="entry name" value="J_dom_sf"/>
</dbReference>
<dbReference type="InterPro" id="IPR001623">
    <property type="entry name" value="DnaJ_domain"/>
</dbReference>
<organism evidence="7 8">
    <name type="scientific">Thraustotheca clavata</name>
    <dbReference type="NCBI Taxonomy" id="74557"/>
    <lineage>
        <taxon>Eukaryota</taxon>
        <taxon>Sar</taxon>
        <taxon>Stramenopiles</taxon>
        <taxon>Oomycota</taxon>
        <taxon>Saprolegniomycetes</taxon>
        <taxon>Saprolegniales</taxon>
        <taxon>Achlyaceae</taxon>
        <taxon>Thraustotheca</taxon>
    </lineage>
</organism>
<feature type="domain" description="J" evidence="6">
    <location>
        <begin position="78"/>
        <end position="142"/>
    </location>
</feature>
<dbReference type="PRINTS" id="PR00625">
    <property type="entry name" value="JDOMAIN"/>
</dbReference>
<dbReference type="Gene3D" id="1.10.287.110">
    <property type="entry name" value="DnaJ domain"/>
    <property type="match status" value="1"/>
</dbReference>
<reference evidence="7 8" key="1">
    <citation type="journal article" date="2014" name="Genome Biol. Evol.">
        <title>The secreted proteins of Achlya hypogyna and Thraustotheca clavata identify the ancestral oomycete secretome and reveal gene acquisitions by horizontal gene transfer.</title>
        <authorList>
            <person name="Misner I."/>
            <person name="Blouin N."/>
            <person name="Leonard G."/>
            <person name="Richards T.A."/>
            <person name="Lane C.E."/>
        </authorList>
    </citation>
    <scope>NUCLEOTIDE SEQUENCE [LARGE SCALE GENOMIC DNA]</scope>
    <source>
        <strain evidence="7 8">ATCC 34112</strain>
    </source>
</reference>
<dbReference type="GO" id="GO:0030544">
    <property type="term" value="F:Hsp70 protein binding"/>
    <property type="evidence" value="ECO:0007669"/>
    <property type="project" value="TreeGrafter"/>
</dbReference>
<evidence type="ECO:0000256" key="2">
    <source>
        <dbReference type="ARBA" id="ARBA00022692"/>
    </source>
</evidence>
<dbReference type="SMART" id="SM00271">
    <property type="entry name" value="DnaJ"/>
    <property type="match status" value="1"/>
</dbReference>
<sequence length="556" mass="62284">MILLSSKDHLFHHFHSYRAEALKARAEQSMAGSASPRPSNPTSTASTSSTSSSTAAEDNRPFTDEQVKIVQAIKACKNHYDVLGVAKTADENEIKKAYRKLALKLHPDKNSAPGAEDAFKAVGKAFTVLSDDQKRADYDRYGDNAPSENGGQAPRAYRYQQEDISPEEIFNMFFGGGLHPQRHRHRQSHAQHNATPRTPMQQLVQFLPLILVFCLSLISFPAERNVPFSLHPTNEFPVQRNTRMRNVINGIPYYVAKDFDKKYTNDWRDLMRVEQMVQQWHVASLQEGCEAERIKQKRRINKARGLQDVSTREDALRKAASMAMPNCDELQRLSNFTNQNHFSIDMAEVVTEEELTALVQAIKFAHPDYTLKQVHTQINTHGGKYTSVPLARVKKYLKKLGLNGSLRSADEPVALMTIGGESKSIPSAAPSEERSEEWVPMELDVAMMQMEKAPHQAVIRMNASTVGAASGALGEIYKIQKAMGDGEQHPMLVYNKDRSRKTFLHPPSDTYSRASDAIDKAGQTGVGGGTKAYFYGRVQGKTLFVNVQTLAEFQQW</sequence>
<comment type="subcellular location">
    <subcellularLocation>
        <location evidence="1">Membrane</location>
        <topology evidence="1">Single-pass membrane protein</topology>
    </subcellularLocation>
</comment>
<dbReference type="GO" id="GO:0005789">
    <property type="term" value="C:endoplasmic reticulum membrane"/>
    <property type="evidence" value="ECO:0007669"/>
    <property type="project" value="TreeGrafter"/>
</dbReference>
<dbReference type="GO" id="GO:0071218">
    <property type="term" value="P:cellular response to misfolded protein"/>
    <property type="evidence" value="ECO:0007669"/>
    <property type="project" value="TreeGrafter"/>
</dbReference>
<keyword evidence="8" id="KW-1185">Reference proteome</keyword>
<dbReference type="InterPro" id="IPR051100">
    <property type="entry name" value="DnaJ_subfamily_B/C"/>
</dbReference>
<dbReference type="OrthoDB" id="552049at2759"/>
<evidence type="ECO:0000313" key="8">
    <source>
        <dbReference type="Proteomes" id="UP000243217"/>
    </source>
</evidence>
<keyword evidence="3" id="KW-1133">Transmembrane helix</keyword>
<evidence type="ECO:0000256" key="1">
    <source>
        <dbReference type="ARBA" id="ARBA00004167"/>
    </source>
</evidence>
<dbReference type="SUPFAM" id="SSF46565">
    <property type="entry name" value="Chaperone J-domain"/>
    <property type="match status" value="1"/>
</dbReference>